<evidence type="ECO:0000256" key="1">
    <source>
        <dbReference type="SAM" id="Phobius"/>
    </source>
</evidence>
<protein>
    <recommendedName>
        <fullName evidence="4">DUF2304 domain-containing protein</fullName>
    </recommendedName>
</protein>
<keyword evidence="1" id="KW-0812">Transmembrane</keyword>
<accession>A0A1F6NYS3</accession>
<evidence type="ECO:0008006" key="4">
    <source>
        <dbReference type="Google" id="ProtNLM"/>
    </source>
</evidence>
<proteinExistence type="predicted"/>
<evidence type="ECO:0000313" key="3">
    <source>
        <dbReference type="Proteomes" id="UP000178490"/>
    </source>
</evidence>
<dbReference type="AlphaFoldDB" id="A0A1F6NYS3"/>
<feature type="transmembrane region" description="Helical" evidence="1">
    <location>
        <begin position="6"/>
        <end position="23"/>
    </location>
</feature>
<evidence type="ECO:0000313" key="2">
    <source>
        <dbReference type="EMBL" id="OGH89028.1"/>
    </source>
</evidence>
<keyword evidence="1" id="KW-1133">Transmembrane helix</keyword>
<dbReference type="InterPro" id="IPR019277">
    <property type="entry name" value="DUF2304"/>
</dbReference>
<name>A0A1F6NYS3_9BACT</name>
<sequence>MMLIQIVLVLFFLMVILKVLRRFRAGDIKGIEAVGWVFFWLVAVGVVSNPNSTSFLAKILGVGRGVDAVIYLSIALLFFLVFKIFVHLEKIERQITRLTRQDALDRAQKYENPTHHS</sequence>
<gene>
    <name evidence="2" type="ORF">A2537_01625</name>
</gene>
<keyword evidence="1" id="KW-0472">Membrane</keyword>
<reference evidence="2 3" key="1">
    <citation type="journal article" date="2016" name="Nat. Commun.">
        <title>Thousands of microbial genomes shed light on interconnected biogeochemical processes in an aquifer system.</title>
        <authorList>
            <person name="Anantharaman K."/>
            <person name="Brown C.T."/>
            <person name="Hug L.A."/>
            <person name="Sharon I."/>
            <person name="Castelle C.J."/>
            <person name="Probst A.J."/>
            <person name="Thomas B.C."/>
            <person name="Singh A."/>
            <person name="Wilkins M.J."/>
            <person name="Karaoz U."/>
            <person name="Brodie E.L."/>
            <person name="Williams K.H."/>
            <person name="Hubbard S.S."/>
            <person name="Banfield J.F."/>
        </authorList>
    </citation>
    <scope>NUCLEOTIDE SEQUENCE [LARGE SCALE GENOMIC DNA]</scope>
</reference>
<feature type="transmembrane region" description="Helical" evidence="1">
    <location>
        <begin position="30"/>
        <end position="48"/>
    </location>
</feature>
<dbReference type="EMBL" id="MFRC01000049">
    <property type="protein sequence ID" value="OGH89028.1"/>
    <property type="molecule type" value="Genomic_DNA"/>
</dbReference>
<comment type="caution">
    <text evidence="2">The sequence shown here is derived from an EMBL/GenBank/DDBJ whole genome shotgun (WGS) entry which is preliminary data.</text>
</comment>
<organism evidence="2 3">
    <name type="scientific">Candidatus Magasanikbacteria bacterium RIFOXYD2_FULL_36_9</name>
    <dbReference type="NCBI Taxonomy" id="1798707"/>
    <lineage>
        <taxon>Bacteria</taxon>
        <taxon>Candidatus Magasanikiibacteriota</taxon>
    </lineage>
</organism>
<dbReference type="Pfam" id="PF10066">
    <property type="entry name" value="DUF2304"/>
    <property type="match status" value="1"/>
</dbReference>
<dbReference type="Proteomes" id="UP000178490">
    <property type="component" value="Unassembled WGS sequence"/>
</dbReference>
<feature type="transmembrane region" description="Helical" evidence="1">
    <location>
        <begin position="68"/>
        <end position="88"/>
    </location>
</feature>